<organism evidence="2">
    <name type="scientific">marine sediment metagenome</name>
    <dbReference type="NCBI Taxonomy" id="412755"/>
    <lineage>
        <taxon>unclassified sequences</taxon>
        <taxon>metagenomes</taxon>
        <taxon>ecological metagenomes</taxon>
    </lineage>
</organism>
<sequence length="199" mass="21584">MARVIAIANQKGGVGKTTTAVSLGAALSELGARVLLVDMDSQGTLSIALGVHGIDKTVYDVLRDLELSMKDILVPTVTKCDLAPSNIHLAGAEVELINEPGREFILKGKLASLQRLYDYILLDCPPSLGVLTLNALTAADEVLIPVQAHYLAFRGMQLLLTTISKVKGRLNPDLEVIGILPTFYDRRTRHSKEVTEQLR</sequence>
<dbReference type="EMBL" id="BARS01047005">
    <property type="protein sequence ID" value="GAG35355.1"/>
    <property type="molecule type" value="Genomic_DNA"/>
</dbReference>
<dbReference type="PANTHER" id="PTHR13696:SF99">
    <property type="entry name" value="COBYRINIC ACID AC-DIAMIDE SYNTHASE"/>
    <property type="match status" value="1"/>
</dbReference>
<dbReference type="InterPro" id="IPR025669">
    <property type="entry name" value="AAA_dom"/>
</dbReference>
<evidence type="ECO:0000313" key="2">
    <source>
        <dbReference type="EMBL" id="GAG35355.1"/>
    </source>
</evidence>
<proteinExistence type="predicted"/>
<gene>
    <name evidence="2" type="ORF">S01H1_70671</name>
</gene>
<dbReference type="FunFam" id="3.40.50.300:FF:000285">
    <property type="entry name" value="Sporulation initiation inhibitor Soj"/>
    <property type="match status" value="1"/>
</dbReference>
<feature type="domain" description="AAA" evidence="1">
    <location>
        <begin position="3"/>
        <end position="176"/>
    </location>
</feature>
<reference evidence="2" key="1">
    <citation type="journal article" date="2014" name="Front. Microbiol.">
        <title>High frequency of phylogenetically diverse reductive dehalogenase-homologous genes in deep subseafloor sedimentary metagenomes.</title>
        <authorList>
            <person name="Kawai M."/>
            <person name="Futagami T."/>
            <person name="Toyoda A."/>
            <person name="Takaki Y."/>
            <person name="Nishi S."/>
            <person name="Hori S."/>
            <person name="Arai W."/>
            <person name="Tsubouchi T."/>
            <person name="Morono Y."/>
            <person name="Uchiyama I."/>
            <person name="Ito T."/>
            <person name="Fujiyama A."/>
            <person name="Inagaki F."/>
            <person name="Takami H."/>
        </authorList>
    </citation>
    <scope>NUCLEOTIDE SEQUENCE</scope>
    <source>
        <strain evidence="2">Expedition CK06-06</strain>
    </source>
</reference>
<feature type="non-terminal residue" evidence="2">
    <location>
        <position position="199"/>
    </location>
</feature>
<name>X0WXD3_9ZZZZ</name>
<accession>X0WXD3</accession>
<dbReference type="InterPro" id="IPR050678">
    <property type="entry name" value="DNA_Partitioning_ATPase"/>
</dbReference>
<dbReference type="SUPFAM" id="SSF52540">
    <property type="entry name" value="P-loop containing nucleoside triphosphate hydrolases"/>
    <property type="match status" value="1"/>
</dbReference>
<dbReference type="Pfam" id="PF13614">
    <property type="entry name" value="AAA_31"/>
    <property type="match status" value="1"/>
</dbReference>
<comment type="caution">
    <text evidence="2">The sequence shown here is derived from an EMBL/GenBank/DDBJ whole genome shotgun (WGS) entry which is preliminary data.</text>
</comment>
<dbReference type="AlphaFoldDB" id="X0WXD3"/>
<dbReference type="InterPro" id="IPR027417">
    <property type="entry name" value="P-loop_NTPase"/>
</dbReference>
<dbReference type="PANTHER" id="PTHR13696">
    <property type="entry name" value="P-LOOP CONTAINING NUCLEOSIDE TRIPHOSPHATE HYDROLASE"/>
    <property type="match status" value="1"/>
</dbReference>
<dbReference type="PIRSF" id="PIRSF009320">
    <property type="entry name" value="Nuc_binding_HP_1000"/>
    <property type="match status" value="1"/>
</dbReference>
<protein>
    <recommendedName>
        <fullName evidence="1">AAA domain-containing protein</fullName>
    </recommendedName>
</protein>
<dbReference type="Gene3D" id="3.40.50.300">
    <property type="entry name" value="P-loop containing nucleotide triphosphate hydrolases"/>
    <property type="match status" value="1"/>
</dbReference>
<evidence type="ECO:0000259" key="1">
    <source>
        <dbReference type="Pfam" id="PF13614"/>
    </source>
</evidence>
<dbReference type="CDD" id="cd02042">
    <property type="entry name" value="ParAB_family"/>
    <property type="match status" value="1"/>
</dbReference>